<dbReference type="eggNOG" id="ENOG503194K">
    <property type="taxonomic scope" value="Bacteria"/>
</dbReference>
<accession>D0LWR5</accession>
<name>D0LWR5_HALO1</name>
<dbReference type="STRING" id="502025.Hoch_1612"/>
<dbReference type="InterPro" id="IPR006311">
    <property type="entry name" value="TAT_signal"/>
</dbReference>
<dbReference type="HOGENOM" id="CLU_531858_0_0_7"/>
<gene>
    <name evidence="1" type="ordered locus">Hoch_1612</name>
</gene>
<evidence type="ECO:0000313" key="1">
    <source>
        <dbReference type="EMBL" id="ACY14162.1"/>
    </source>
</evidence>
<dbReference type="KEGG" id="hoh:Hoch_1612"/>
<keyword evidence="2" id="KW-1185">Reference proteome</keyword>
<evidence type="ECO:0008006" key="3">
    <source>
        <dbReference type="Google" id="ProtNLM"/>
    </source>
</evidence>
<proteinExistence type="predicted"/>
<dbReference type="OrthoDB" id="5482671at2"/>
<organism evidence="1 2">
    <name type="scientific">Haliangium ochraceum (strain DSM 14365 / JCM 11303 / SMP-2)</name>
    <dbReference type="NCBI Taxonomy" id="502025"/>
    <lineage>
        <taxon>Bacteria</taxon>
        <taxon>Pseudomonadati</taxon>
        <taxon>Myxococcota</taxon>
        <taxon>Polyangia</taxon>
        <taxon>Haliangiales</taxon>
        <taxon>Kofleriaceae</taxon>
        <taxon>Haliangium</taxon>
    </lineage>
</organism>
<dbReference type="RefSeq" id="WP_012826770.1">
    <property type="nucleotide sequence ID" value="NC_013440.1"/>
</dbReference>
<dbReference type="AlphaFoldDB" id="D0LWR5"/>
<protein>
    <recommendedName>
        <fullName evidence="3">DUF1552 domain-containing protein</fullName>
    </recommendedName>
</protein>
<dbReference type="PROSITE" id="PS51318">
    <property type="entry name" value="TAT"/>
    <property type="match status" value="1"/>
</dbReference>
<evidence type="ECO:0000313" key="2">
    <source>
        <dbReference type="Proteomes" id="UP000001880"/>
    </source>
</evidence>
<reference evidence="1 2" key="1">
    <citation type="journal article" date="2010" name="Stand. Genomic Sci.">
        <title>Complete genome sequence of Haliangium ochraceum type strain (SMP-2).</title>
        <authorList>
            <consortium name="US DOE Joint Genome Institute (JGI-PGF)"/>
            <person name="Ivanova N."/>
            <person name="Daum C."/>
            <person name="Lang E."/>
            <person name="Abt B."/>
            <person name="Kopitz M."/>
            <person name="Saunders E."/>
            <person name="Lapidus A."/>
            <person name="Lucas S."/>
            <person name="Glavina Del Rio T."/>
            <person name="Nolan M."/>
            <person name="Tice H."/>
            <person name="Copeland A."/>
            <person name="Cheng J.F."/>
            <person name="Chen F."/>
            <person name="Bruce D."/>
            <person name="Goodwin L."/>
            <person name="Pitluck S."/>
            <person name="Mavromatis K."/>
            <person name="Pati A."/>
            <person name="Mikhailova N."/>
            <person name="Chen A."/>
            <person name="Palaniappan K."/>
            <person name="Land M."/>
            <person name="Hauser L."/>
            <person name="Chang Y.J."/>
            <person name="Jeffries C.D."/>
            <person name="Detter J.C."/>
            <person name="Brettin T."/>
            <person name="Rohde M."/>
            <person name="Goker M."/>
            <person name="Bristow J."/>
            <person name="Markowitz V."/>
            <person name="Eisen J.A."/>
            <person name="Hugenholtz P."/>
            <person name="Kyrpides N.C."/>
            <person name="Klenk H.P."/>
        </authorList>
    </citation>
    <scope>NUCLEOTIDE SEQUENCE [LARGE SCALE GENOMIC DNA]</scope>
    <source>
        <strain evidence="2">DSM 14365 / CIP 107738 / JCM 11303 / AJ 13395 / SMP-2</strain>
    </source>
</reference>
<dbReference type="Proteomes" id="UP000001880">
    <property type="component" value="Chromosome"/>
</dbReference>
<dbReference type="EMBL" id="CP001804">
    <property type="protein sequence ID" value="ACY14162.1"/>
    <property type="molecule type" value="Genomic_DNA"/>
</dbReference>
<sequence length="500" mass="53758">MSSHLLSRRAMLRLGAGLGAGTALALAQGRFARRSFAQSQPARRYLFVVTATGGASIVDSFLPVAVSQVSSPERAAALVAYPDDAIAQPSGSNIRCVRNLSGGIGADPLRWDYDVADFVARHHQDMLVTTVRNTSVNHAVAQKRAVTGADIDRGRTMMEAVAAAYGQDQLLPNCNLSSGGYVEPGIDTSVPDYARAQIINEPRLFALTTHGSRGVSGAPEAADIEHARAIRAQLEGVSPFAKRFSDSELRRHLLDVRNRLGPALESSDLITKLMLLQASPEQPLEAVGLRESPDMALLLEHFPDLAHDRLQAQAAIAFLLARYDISSTVTFGPGFLPDFYPDGSVGGTPLSFDYSHSNHVLTQNLMWGRLMQVVDGLIRLLQQQPYGGDPEADSSMWEHSLIYVATDFGRTKTRPAGGDFTEFSSGHDFTNGNVLLSPLLRGNRVFGGVDPETCLTYGFDPGSGAPDPGRSMSEGHLYSLVTQALGLEFAGAHDMSALLR</sequence>